<keyword evidence="10 18" id="KW-0249">Electron transport</keyword>
<dbReference type="GO" id="GO:0042773">
    <property type="term" value="P:ATP synthesis coupled electron transport"/>
    <property type="evidence" value="ECO:0007669"/>
    <property type="project" value="TreeGrafter"/>
</dbReference>
<evidence type="ECO:0000256" key="21">
    <source>
        <dbReference type="SAM" id="SignalP"/>
    </source>
</evidence>
<dbReference type="InterPro" id="IPR036257">
    <property type="entry name" value="Cyt_c_oxidase_su2_TM_sf"/>
</dbReference>
<feature type="domain" description="Cytochrome oxidase subunit II copper A binding" evidence="22">
    <location>
        <begin position="114"/>
        <end position="255"/>
    </location>
</feature>
<comment type="caution">
    <text evidence="25">The sequence shown here is derived from an EMBL/GenBank/DDBJ whole genome shotgun (WGS) entry which is preliminary data.</text>
</comment>
<dbReference type="Gene3D" id="2.60.40.420">
    <property type="entry name" value="Cupredoxins - blue copper proteins"/>
    <property type="match status" value="1"/>
</dbReference>
<dbReference type="GO" id="GO:0004129">
    <property type="term" value="F:cytochrome-c oxidase activity"/>
    <property type="evidence" value="ECO:0007669"/>
    <property type="project" value="UniProtKB-EC"/>
</dbReference>
<dbReference type="InterPro" id="IPR011759">
    <property type="entry name" value="Cyt_c_oxidase_su2_TM_dom"/>
</dbReference>
<comment type="cofactor">
    <cofactor evidence="19">
        <name>Cu cation</name>
        <dbReference type="ChEBI" id="CHEBI:23378"/>
    </cofactor>
    <text evidence="19">Binds a copper A center.</text>
</comment>
<dbReference type="SUPFAM" id="SSF46626">
    <property type="entry name" value="Cytochrome c"/>
    <property type="match status" value="1"/>
</dbReference>
<dbReference type="Pfam" id="PF02790">
    <property type="entry name" value="COX2_TM"/>
    <property type="match status" value="1"/>
</dbReference>
<dbReference type="NCBIfam" id="TIGR02866">
    <property type="entry name" value="CoxB"/>
    <property type="match status" value="1"/>
</dbReference>
<dbReference type="PROSITE" id="PS50857">
    <property type="entry name" value="COX2_CUA"/>
    <property type="match status" value="1"/>
</dbReference>
<dbReference type="AlphaFoldDB" id="A0A0N0XHQ8"/>
<dbReference type="InterPro" id="IPR036909">
    <property type="entry name" value="Cyt_c-like_dom_sf"/>
</dbReference>
<dbReference type="EMBL" id="LAQT01000037">
    <property type="protein sequence ID" value="KPC49301.1"/>
    <property type="molecule type" value="Genomic_DNA"/>
</dbReference>
<dbReference type="InterPro" id="IPR045187">
    <property type="entry name" value="CcO_II"/>
</dbReference>
<evidence type="ECO:0000256" key="7">
    <source>
        <dbReference type="ARBA" id="ARBA00022692"/>
    </source>
</evidence>
<accession>A0A0N0XHQ8</accession>
<feature type="domain" description="Cytochrome c" evidence="24">
    <location>
        <begin position="275"/>
        <end position="351"/>
    </location>
</feature>
<dbReference type="PROSITE" id="PS50999">
    <property type="entry name" value="COX2_TM"/>
    <property type="match status" value="1"/>
</dbReference>
<keyword evidence="7 18" id="KW-0812">Transmembrane</keyword>
<dbReference type="GO" id="GO:0005886">
    <property type="term" value="C:plasma membrane"/>
    <property type="evidence" value="ECO:0007669"/>
    <property type="project" value="UniProtKB-SubCell"/>
</dbReference>
<keyword evidence="13 19" id="KW-0186">Copper</keyword>
<evidence type="ECO:0000259" key="24">
    <source>
        <dbReference type="PROSITE" id="PS51007"/>
    </source>
</evidence>
<comment type="function">
    <text evidence="15 19">Subunits I and II form the functional core of the enzyme complex. Electrons originating in cytochrome c are transferred via heme a and Cu(A) to the binuclear center formed by heme a3 and Cu(B).</text>
</comment>
<name>A0A0N0XHQ8_9NEIS</name>
<keyword evidence="12 17" id="KW-0408">Iron</keyword>
<dbReference type="RefSeq" id="WP_083459466.1">
    <property type="nucleotide sequence ID" value="NZ_LAQT01000037.1"/>
</dbReference>
<dbReference type="STRING" id="857265.WG78_20440"/>
<comment type="catalytic activity">
    <reaction evidence="16 19">
        <text>4 Fe(II)-[cytochrome c] + O2 + 8 H(+)(in) = 4 Fe(III)-[cytochrome c] + 2 H2O + 4 H(+)(out)</text>
        <dbReference type="Rhea" id="RHEA:11436"/>
        <dbReference type="Rhea" id="RHEA-COMP:10350"/>
        <dbReference type="Rhea" id="RHEA-COMP:14399"/>
        <dbReference type="ChEBI" id="CHEBI:15377"/>
        <dbReference type="ChEBI" id="CHEBI:15378"/>
        <dbReference type="ChEBI" id="CHEBI:15379"/>
        <dbReference type="ChEBI" id="CHEBI:29033"/>
        <dbReference type="ChEBI" id="CHEBI:29034"/>
        <dbReference type="EC" id="7.1.1.9"/>
    </reaction>
</comment>
<dbReference type="InterPro" id="IPR002429">
    <property type="entry name" value="CcO_II-like_C"/>
</dbReference>
<evidence type="ECO:0000256" key="16">
    <source>
        <dbReference type="ARBA" id="ARBA00047816"/>
    </source>
</evidence>
<dbReference type="SUPFAM" id="SSF81464">
    <property type="entry name" value="Cytochrome c oxidase subunit II-like, transmembrane region"/>
    <property type="match status" value="1"/>
</dbReference>
<evidence type="ECO:0000256" key="4">
    <source>
        <dbReference type="ARBA" id="ARBA00022448"/>
    </source>
</evidence>
<keyword evidence="21" id="KW-0732">Signal</keyword>
<evidence type="ECO:0000256" key="2">
    <source>
        <dbReference type="ARBA" id="ARBA00004459"/>
    </source>
</evidence>
<dbReference type="InterPro" id="IPR009056">
    <property type="entry name" value="Cyt_c-like_dom"/>
</dbReference>
<dbReference type="GO" id="GO:0020037">
    <property type="term" value="F:heme binding"/>
    <property type="evidence" value="ECO:0007669"/>
    <property type="project" value="InterPro"/>
</dbReference>
<evidence type="ECO:0000256" key="13">
    <source>
        <dbReference type="ARBA" id="ARBA00023008"/>
    </source>
</evidence>
<dbReference type="InterPro" id="IPR014222">
    <property type="entry name" value="Cyt_c_oxidase_su2"/>
</dbReference>
<sequence>MQLRRLCAMAAACTPSFALAESPYTFQTPQSPIASHINDLHTWIMLIIVVVFVVVFGLMFYSIFKHRRSVGHQARHFHENTAVEVAWTIIPALILAVMAFPAARLVLAQKNTTNADITIKATGYQWLWGYDYMDYGFGYKSRLATPRAQIENYKDGAPPKSPLYLLEVDEPLVVPVGKRVRILTTANDVIHSWYVPALGVKQDAIPGFIRDTWFTAEHIGTYRGQCTELCGRDHGYMPIVVKVVSDADFKTWVTAQQAKAKAAQDDPNKKWTKDELLARGKQVFESNCAACHKVDGKGGGPFPALAGSKIATGPKEGHIHIVLTGKNAMPSWAGLSDVEVASVITYERNSFGNHTGDFVLPAEVKAARK</sequence>
<evidence type="ECO:0000259" key="22">
    <source>
        <dbReference type="PROSITE" id="PS50857"/>
    </source>
</evidence>
<evidence type="ECO:0000256" key="19">
    <source>
        <dbReference type="RuleBase" id="RU004024"/>
    </source>
</evidence>
<dbReference type="GO" id="GO:0005507">
    <property type="term" value="F:copper ion binding"/>
    <property type="evidence" value="ECO:0007669"/>
    <property type="project" value="InterPro"/>
</dbReference>
<dbReference type="Pfam" id="PF00116">
    <property type="entry name" value="COX2"/>
    <property type="match status" value="1"/>
</dbReference>
<evidence type="ECO:0000313" key="26">
    <source>
        <dbReference type="Proteomes" id="UP000037939"/>
    </source>
</evidence>
<dbReference type="InterPro" id="IPR001505">
    <property type="entry name" value="Copper_CuA"/>
</dbReference>
<dbReference type="SUPFAM" id="SSF49503">
    <property type="entry name" value="Cupredoxins"/>
    <property type="match status" value="1"/>
</dbReference>
<keyword evidence="26" id="KW-1185">Reference proteome</keyword>
<dbReference type="Pfam" id="PF13442">
    <property type="entry name" value="Cytochrome_CBB3"/>
    <property type="match status" value="1"/>
</dbReference>
<keyword evidence="9" id="KW-1278">Translocase</keyword>
<proteinExistence type="inferred from homology"/>
<evidence type="ECO:0000256" key="6">
    <source>
        <dbReference type="ARBA" id="ARBA00022660"/>
    </source>
</evidence>
<evidence type="ECO:0000256" key="9">
    <source>
        <dbReference type="ARBA" id="ARBA00022967"/>
    </source>
</evidence>
<protein>
    <recommendedName>
        <fullName evidence="19">Cytochrome c oxidase subunit 2</fullName>
        <ecNumber evidence="19">7.1.1.9</ecNumber>
    </recommendedName>
</protein>
<dbReference type="GO" id="GO:0016491">
    <property type="term" value="F:oxidoreductase activity"/>
    <property type="evidence" value="ECO:0007669"/>
    <property type="project" value="UniProtKB-KW"/>
</dbReference>
<dbReference type="GO" id="GO:0009279">
    <property type="term" value="C:cell outer membrane"/>
    <property type="evidence" value="ECO:0007669"/>
    <property type="project" value="UniProtKB-SubCell"/>
</dbReference>
<dbReference type="InterPro" id="IPR008972">
    <property type="entry name" value="Cupredoxin"/>
</dbReference>
<evidence type="ECO:0000256" key="3">
    <source>
        <dbReference type="ARBA" id="ARBA00007866"/>
    </source>
</evidence>
<keyword evidence="6 18" id="KW-0679">Respiratory chain</keyword>
<feature type="signal peptide" evidence="21">
    <location>
        <begin position="1"/>
        <end position="20"/>
    </location>
</feature>
<evidence type="ECO:0000256" key="15">
    <source>
        <dbReference type="ARBA" id="ARBA00024688"/>
    </source>
</evidence>
<keyword evidence="11 20" id="KW-1133">Transmembrane helix</keyword>
<feature type="transmembrane region" description="Helical" evidence="20">
    <location>
        <begin position="85"/>
        <end position="107"/>
    </location>
</feature>
<dbReference type="PANTHER" id="PTHR22888">
    <property type="entry name" value="CYTOCHROME C OXIDASE, SUBUNIT II"/>
    <property type="match status" value="1"/>
</dbReference>
<dbReference type="Proteomes" id="UP000037939">
    <property type="component" value="Unassembled WGS sequence"/>
</dbReference>
<dbReference type="Gene3D" id="1.10.760.10">
    <property type="entry name" value="Cytochrome c-like domain"/>
    <property type="match status" value="1"/>
</dbReference>
<keyword evidence="5 17" id="KW-0349">Heme</keyword>
<evidence type="ECO:0000256" key="18">
    <source>
        <dbReference type="RuleBase" id="RU000456"/>
    </source>
</evidence>
<evidence type="ECO:0000256" key="8">
    <source>
        <dbReference type="ARBA" id="ARBA00022723"/>
    </source>
</evidence>
<evidence type="ECO:0000256" key="5">
    <source>
        <dbReference type="ARBA" id="ARBA00022617"/>
    </source>
</evidence>
<evidence type="ECO:0000256" key="11">
    <source>
        <dbReference type="ARBA" id="ARBA00022989"/>
    </source>
</evidence>
<reference evidence="25 26" key="1">
    <citation type="submission" date="2015-07" db="EMBL/GenBank/DDBJ databases">
        <title>Draft genome sequence of the Amantichitinum ursilacus IGB-41, a new chitin-degrading bacterium.</title>
        <authorList>
            <person name="Kirstahler P."/>
            <person name="Guenther M."/>
            <person name="Grumaz C."/>
            <person name="Rupp S."/>
            <person name="Zibek S."/>
            <person name="Sohn K."/>
        </authorList>
    </citation>
    <scope>NUCLEOTIDE SEQUENCE [LARGE SCALE GENOMIC DNA]</scope>
    <source>
        <strain evidence="25 26">IGB-41</strain>
    </source>
</reference>
<feature type="domain" description="Cytochrome oxidase subunit II transmembrane region profile" evidence="23">
    <location>
        <begin position="18"/>
        <end position="113"/>
    </location>
</feature>
<dbReference type="OrthoDB" id="9809720at2"/>
<comment type="similarity">
    <text evidence="3 18">Belongs to the cytochrome c oxidase subunit 2 family.</text>
</comment>
<dbReference type="EC" id="7.1.1.9" evidence="19"/>
<evidence type="ECO:0000256" key="10">
    <source>
        <dbReference type="ARBA" id="ARBA00022982"/>
    </source>
</evidence>
<dbReference type="PANTHER" id="PTHR22888:SF9">
    <property type="entry name" value="CYTOCHROME C OXIDASE SUBUNIT 2"/>
    <property type="match status" value="1"/>
</dbReference>
<feature type="chain" id="PRO_5005863010" description="Cytochrome c oxidase subunit 2" evidence="21">
    <location>
        <begin position="21"/>
        <end position="369"/>
    </location>
</feature>
<keyword evidence="4 18" id="KW-0813">Transport</keyword>
<keyword evidence="25" id="KW-0560">Oxidoreductase</keyword>
<dbReference type="Gene3D" id="1.10.287.90">
    <property type="match status" value="1"/>
</dbReference>
<dbReference type="PRINTS" id="PR01166">
    <property type="entry name" value="CYCOXIDASEII"/>
</dbReference>
<gene>
    <name evidence="25" type="primary">ctaC_2</name>
    <name evidence="25" type="ORF">WG78_20440</name>
</gene>
<organism evidence="25 26">
    <name type="scientific">Amantichitinum ursilacus</name>
    <dbReference type="NCBI Taxonomy" id="857265"/>
    <lineage>
        <taxon>Bacteria</taxon>
        <taxon>Pseudomonadati</taxon>
        <taxon>Pseudomonadota</taxon>
        <taxon>Betaproteobacteria</taxon>
        <taxon>Neisseriales</taxon>
        <taxon>Chitinibacteraceae</taxon>
        <taxon>Amantichitinum</taxon>
    </lineage>
</organism>
<evidence type="ECO:0000256" key="20">
    <source>
        <dbReference type="SAM" id="Phobius"/>
    </source>
</evidence>
<feature type="transmembrane region" description="Helical" evidence="20">
    <location>
        <begin position="44"/>
        <end position="64"/>
    </location>
</feature>
<dbReference type="PROSITE" id="PS00078">
    <property type="entry name" value="COX2"/>
    <property type="match status" value="1"/>
</dbReference>
<evidence type="ECO:0000256" key="1">
    <source>
        <dbReference type="ARBA" id="ARBA00004141"/>
    </source>
</evidence>
<dbReference type="PATRIC" id="fig|857265.3.peg.4185"/>
<evidence type="ECO:0000256" key="17">
    <source>
        <dbReference type="PROSITE-ProRule" id="PRU00433"/>
    </source>
</evidence>
<comment type="subcellular location">
    <subcellularLocation>
        <location evidence="18">Cell membrane</location>
        <topology evidence="18">Multi-pass membrane protein</topology>
    </subcellularLocation>
    <subcellularLocation>
        <location evidence="2">Cell outer membrane</location>
        <topology evidence="2">Lipid-anchor</topology>
    </subcellularLocation>
    <subcellularLocation>
        <location evidence="1">Membrane</location>
        <topology evidence="1">Multi-pass membrane protein</topology>
    </subcellularLocation>
</comment>
<keyword evidence="8 17" id="KW-0479">Metal-binding</keyword>
<dbReference type="PROSITE" id="PS51007">
    <property type="entry name" value="CYTC"/>
    <property type="match status" value="1"/>
</dbReference>
<evidence type="ECO:0000259" key="23">
    <source>
        <dbReference type="PROSITE" id="PS50999"/>
    </source>
</evidence>
<evidence type="ECO:0000313" key="25">
    <source>
        <dbReference type="EMBL" id="KPC49301.1"/>
    </source>
</evidence>
<evidence type="ECO:0000256" key="12">
    <source>
        <dbReference type="ARBA" id="ARBA00023004"/>
    </source>
</evidence>
<keyword evidence="14 20" id="KW-0472">Membrane</keyword>
<evidence type="ECO:0000256" key="14">
    <source>
        <dbReference type="ARBA" id="ARBA00023136"/>
    </source>
</evidence>